<sequence length="333" mass="38558">MSQEQQEPAHDQAEKSRMTASLVKKICRDSNLYSTPNLNDKLYLHFKGFRKIENLEEYTGIQALWLEANAIYKIENLSHMKELKCLYLQQNMLTKLEGLDSLSNLHTLDVGNNRIPKIENLEGCPDLDTLNVNDNRLTTSDDIQELTKLKKLTVLNIMNNKLADESIIENVFAKMPSLGVLYLKGNPIINNTKNYRKRMISSIPTLNYLDELPVFDKERRCVMAWARGGVDAEFEERQKIRDEEEETRKNNLRKFEEMQEKSRQRLIQENGGTEYKGLYSNYGLDDSDTEGESDDEEDDNNEDNKEEDVEEEIVEAVFGNIKIEDVTDVDDVE</sequence>
<evidence type="ECO:0000256" key="1">
    <source>
        <dbReference type="ARBA" id="ARBA00004138"/>
    </source>
</evidence>
<dbReference type="SMART" id="SM00365">
    <property type="entry name" value="LRR_SD22"/>
    <property type="match status" value="4"/>
</dbReference>
<organism evidence="7 8">
    <name type="scientific">Acrasis kona</name>
    <dbReference type="NCBI Taxonomy" id="1008807"/>
    <lineage>
        <taxon>Eukaryota</taxon>
        <taxon>Discoba</taxon>
        <taxon>Heterolobosea</taxon>
        <taxon>Tetramitia</taxon>
        <taxon>Eutetramitia</taxon>
        <taxon>Acrasidae</taxon>
        <taxon>Acrasis</taxon>
    </lineage>
</organism>
<keyword evidence="4" id="KW-0969">Cilium</keyword>
<evidence type="ECO:0000256" key="3">
    <source>
        <dbReference type="ARBA" id="ARBA00022737"/>
    </source>
</evidence>
<evidence type="ECO:0000256" key="5">
    <source>
        <dbReference type="ARBA" id="ARBA00023273"/>
    </source>
</evidence>
<dbReference type="PANTHER" id="PTHR45973:SF9">
    <property type="entry name" value="LEUCINE-RICH REPEAT-CONTAINING PROTEIN 46"/>
    <property type="match status" value="1"/>
</dbReference>
<dbReference type="Proteomes" id="UP001431209">
    <property type="component" value="Unassembled WGS sequence"/>
</dbReference>
<dbReference type="InterPro" id="IPR001611">
    <property type="entry name" value="Leu-rich_rpt"/>
</dbReference>
<keyword evidence="8" id="KW-1185">Reference proteome</keyword>
<dbReference type="SUPFAM" id="SSF52075">
    <property type="entry name" value="Outer arm dynein light chain 1"/>
    <property type="match status" value="1"/>
</dbReference>
<dbReference type="AlphaFoldDB" id="A0AAW2YRR2"/>
<reference evidence="7 8" key="1">
    <citation type="submission" date="2024-03" db="EMBL/GenBank/DDBJ databases">
        <title>The Acrasis kona genome and developmental transcriptomes reveal deep origins of eukaryotic multicellular pathways.</title>
        <authorList>
            <person name="Sheikh S."/>
            <person name="Fu C.-J."/>
            <person name="Brown M.W."/>
            <person name="Baldauf S.L."/>
        </authorList>
    </citation>
    <scope>NUCLEOTIDE SEQUENCE [LARGE SCALE GENOMIC DNA]</scope>
    <source>
        <strain evidence="7 8">ATCC MYA-3509</strain>
    </source>
</reference>
<comment type="subcellular location">
    <subcellularLocation>
        <location evidence="1">Cell projection</location>
        <location evidence="1">Cilium</location>
    </subcellularLocation>
</comment>
<dbReference type="Gene3D" id="3.80.10.10">
    <property type="entry name" value="Ribonuclease Inhibitor"/>
    <property type="match status" value="2"/>
</dbReference>
<evidence type="ECO:0000256" key="4">
    <source>
        <dbReference type="ARBA" id="ARBA00023069"/>
    </source>
</evidence>
<dbReference type="PANTHER" id="PTHR45973">
    <property type="entry name" value="PROTEIN PHOSPHATASE 1 REGULATORY SUBUNIT SDS22-RELATED"/>
    <property type="match status" value="1"/>
</dbReference>
<accession>A0AAW2YRR2</accession>
<dbReference type="EMBL" id="JAOPGA020000605">
    <property type="protein sequence ID" value="KAL0479885.1"/>
    <property type="molecule type" value="Genomic_DNA"/>
</dbReference>
<dbReference type="InterPro" id="IPR032675">
    <property type="entry name" value="LRR_dom_sf"/>
</dbReference>
<keyword evidence="2" id="KW-0433">Leucine-rich repeat</keyword>
<dbReference type="Pfam" id="PF14580">
    <property type="entry name" value="LRR_9"/>
    <property type="match status" value="1"/>
</dbReference>
<evidence type="ECO:0000256" key="2">
    <source>
        <dbReference type="ARBA" id="ARBA00022614"/>
    </source>
</evidence>
<keyword evidence="3" id="KW-0677">Repeat</keyword>
<protein>
    <submittedName>
        <fullName evidence="7">Dynein assembly factor 1</fullName>
    </submittedName>
</protein>
<gene>
    <name evidence="7" type="ORF">AKO1_007355</name>
</gene>
<name>A0AAW2YRR2_9EUKA</name>
<evidence type="ECO:0000313" key="7">
    <source>
        <dbReference type="EMBL" id="KAL0479885.1"/>
    </source>
</evidence>
<keyword evidence="5" id="KW-0966">Cell projection</keyword>
<evidence type="ECO:0000313" key="8">
    <source>
        <dbReference type="Proteomes" id="UP001431209"/>
    </source>
</evidence>
<feature type="region of interest" description="Disordered" evidence="6">
    <location>
        <begin position="257"/>
        <end position="317"/>
    </location>
</feature>
<dbReference type="InterPro" id="IPR050576">
    <property type="entry name" value="Cilia_flagella_integrity"/>
</dbReference>
<proteinExistence type="predicted"/>
<comment type="caution">
    <text evidence="7">The sequence shown here is derived from an EMBL/GenBank/DDBJ whole genome shotgun (WGS) entry which is preliminary data.</text>
</comment>
<feature type="compositionally biased region" description="Acidic residues" evidence="6">
    <location>
        <begin position="285"/>
        <end position="314"/>
    </location>
</feature>
<evidence type="ECO:0000256" key="6">
    <source>
        <dbReference type="SAM" id="MobiDB-lite"/>
    </source>
</evidence>
<dbReference type="PROSITE" id="PS51450">
    <property type="entry name" value="LRR"/>
    <property type="match status" value="2"/>
</dbReference>